<sequence length="451" mass="49766">MTQTTSKKQHLKVVIIGGGSSYTPELIEGIINRHQQLPINEVHLVDVTAGRDKLYIIEALAKRMIERSGLNIEVKATLNRREAIEGADFIMTQFRVGGLYARANDEKIPLKYGVIGQETTGAGGFAKALRTIPVILDICKDIEELAPDAWMLNFTNPAGLVTEAILKYSSVKTIGLCNVPVSMQMMIAEMMACTPEQLSLECAGLNHLLWAHKVWLEGKDITSTVLEKVGDGANFSMKNIFEEPWNPDFLQSLGAIPCPYHRYFYQTDAMLAEEKQAAESEGTRAEQVMKTEAELFELYKDVQLDEKPKLLEERGGAYYSDASLNLVDALYNNLNTINVVNVRNNGAIPALPNDAVIECSAVIGSWGAKPLAFGSFSPAITGLITQVKAYEQLAVEAAVHGDYDKGLMALTCNPLVQDINKAKNILDEILKVNYDYLPQFYSKKVAQDVPT</sequence>
<dbReference type="Pfam" id="PF11975">
    <property type="entry name" value="Glyco_hydro_4C"/>
    <property type="match status" value="1"/>
</dbReference>
<keyword evidence="4 7" id="KW-0520">NAD</keyword>
<dbReference type="RefSeq" id="WP_372265604.1">
    <property type="nucleotide sequence ID" value="NZ_JBFRUW010000020.1"/>
</dbReference>
<keyword evidence="10" id="KW-1185">Reference proteome</keyword>
<dbReference type="Pfam" id="PF02056">
    <property type="entry name" value="Glyco_hydro_4"/>
    <property type="match status" value="1"/>
</dbReference>
<dbReference type="Gene3D" id="3.40.50.720">
    <property type="entry name" value="NAD(P)-binding Rossmann-like Domain"/>
    <property type="match status" value="1"/>
</dbReference>
<evidence type="ECO:0000256" key="5">
    <source>
        <dbReference type="ARBA" id="ARBA00023211"/>
    </source>
</evidence>
<keyword evidence="3 7" id="KW-0378">Hydrolase</keyword>
<evidence type="ECO:0000256" key="4">
    <source>
        <dbReference type="ARBA" id="ARBA00023027"/>
    </source>
</evidence>
<dbReference type="Gene3D" id="3.90.110.10">
    <property type="entry name" value="Lactate dehydrogenase/glycoside hydrolase, family 4, C-terminal"/>
    <property type="match status" value="1"/>
</dbReference>
<dbReference type="EMBL" id="JBFRUW010000020">
    <property type="protein sequence ID" value="MFA0568101.1"/>
    <property type="molecule type" value="Genomic_DNA"/>
</dbReference>
<accession>A0ABV4N9V2</accession>
<protein>
    <submittedName>
        <fullName evidence="9">6-phospho-beta-glucosidase</fullName>
        <ecNumber evidence="9">3.2.1.86</ecNumber>
    </submittedName>
</protein>
<evidence type="ECO:0000256" key="6">
    <source>
        <dbReference type="ARBA" id="ARBA00023295"/>
    </source>
</evidence>
<organism evidence="9 10">
    <name type="scientific">Vibrio gallaecicus</name>
    <dbReference type="NCBI Taxonomy" id="552386"/>
    <lineage>
        <taxon>Bacteria</taxon>
        <taxon>Pseudomonadati</taxon>
        <taxon>Pseudomonadota</taxon>
        <taxon>Gammaproteobacteria</taxon>
        <taxon>Vibrionales</taxon>
        <taxon>Vibrionaceae</taxon>
        <taxon>Vibrio</taxon>
    </lineage>
</organism>
<dbReference type="InterPro" id="IPR022616">
    <property type="entry name" value="Glyco_hydro_4_C"/>
</dbReference>
<feature type="domain" description="Glycosyl hydrolase family 4 C-terminal" evidence="8">
    <location>
        <begin position="202"/>
        <end position="416"/>
    </location>
</feature>
<dbReference type="InterPro" id="IPR001088">
    <property type="entry name" value="Glyco_hydro_4"/>
</dbReference>
<evidence type="ECO:0000256" key="1">
    <source>
        <dbReference type="ARBA" id="ARBA00010141"/>
    </source>
</evidence>
<dbReference type="EC" id="3.2.1.86" evidence="9"/>
<name>A0ABV4N9V2_9VIBR</name>
<keyword evidence="5" id="KW-0464">Manganese</keyword>
<dbReference type="SUPFAM" id="SSF51735">
    <property type="entry name" value="NAD(P)-binding Rossmann-fold domains"/>
    <property type="match status" value="1"/>
</dbReference>
<evidence type="ECO:0000256" key="2">
    <source>
        <dbReference type="ARBA" id="ARBA00022723"/>
    </source>
</evidence>
<dbReference type="InterPro" id="IPR015955">
    <property type="entry name" value="Lactate_DH/Glyco_Ohase_4_C"/>
</dbReference>
<reference evidence="9 10" key="1">
    <citation type="journal article" date="2024" name="ISME J.">
        <title>Tailless and filamentous prophages are predominant in marine Vibrio.</title>
        <authorList>
            <person name="Steensen K."/>
            <person name="Seneca J."/>
            <person name="Bartlau N."/>
            <person name="Yu X.A."/>
            <person name="Hussain F.A."/>
            <person name="Polz M.F."/>
        </authorList>
    </citation>
    <scope>NUCLEOTIDE SEQUENCE [LARGE SCALE GENOMIC DNA]</scope>
    <source>
        <strain evidence="9 10">10N.222.51.A1</strain>
    </source>
</reference>
<keyword evidence="6 7" id="KW-0326">Glycosidase</keyword>
<evidence type="ECO:0000256" key="3">
    <source>
        <dbReference type="ARBA" id="ARBA00022801"/>
    </source>
</evidence>
<evidence type="ECO:0000259" key="8">
    <source>
        <dbReference type="Pfam" id="PF11975"/>
    </source>
</evidence>
<dbReference type="GO" id="GO:0008706">
    <property type="term" value="F:6-phospho-beta-glucosidase activity"/>
    <property type="evidence" value="ECO:0007669"/>
    <property type="project" value="UniProtKB-EC"/>
</dbReference>
<evidence type="ECO:0000313" key="10">
    <source>
        <dbReference type="Proteomes" id="UP001570417"/>
    </source>
</evidence>
<dbReference type="CDD" id="cd05296">
    <property type="entry name" value="GH4_P_beta_glucosidase"/>
    <property type="match status" value="1"/>
</dbReference>
<dbReference type="InterPro" id="IPR019802">
    <property type="entry name" value="GlycHydrolase_4_CS"/>
</dbReference>
<dbReference type="PRINTS" id="PR00732">
    <property type="entry name" value="GLHYDRLASE4"/>
</dbReference>
<evidence type="ECO:0000256" key="7">
    <source>
        <dbReference type="RuleBase" id="RU361152"/>
    </source>
</evidence>
<dbReference type="PROSITE" id="PS01324">
    <property type="entry name" value="GLYCOSYL_HYDROL_F4"/>
    <property type="match status" value="1"/>
</dbReference>
<comment type="caution">
    <text evidence="9">The sequence shown here is derived from an EMBL/GenBank/DDBJ whole genome shotgun (WGS) entry which is preliminary data.</text>
</comment>
<evidence type="ECO:0000313" key="9">
    <source>
        <dbReference type="EMBL" id="MFA0568101.1"/>
    </source>
</evidence>
<dbReference type="SUPFAM" id="SSF56327">
    <property type="entry name" value="LDH C-terminal domain-like"/>
    <property type="match status" value="1"/>
</dbReference>
<keyword evidence="2" id="KW-0479">Metal-binding</keyword>
<dbReference type="PANTHER" id="PTHR32092">
    <property type="entry name" value="6-PHOSPHO-BETA-GLUCOSIDASE-RELATED"/>
    <property type="match status" value="1"/>
</dbReference>
<proteinExistence type="inferred from homology"/>
<dbReference type="PANTHER" id="PTHR32092:SF5">
    <property type="entry name" value="6-PHOSPHO-BETA-GLUCOSIDASE"/>
    <property type="match status" value="1"/>
</dbReference>
<comment type="cofactor">
    <cofactor evidence="7">
        <name>NAD(+)</name>
        <dbReference type="ChEBI" id="CHEBI:57540"/>
    </cofactor>
    <text evidence="7">Binds 1 NAD(+) per subunit.</text>
</comment>
<dbReference type="InterPro" id="IPR036291">
    <property type="entry name" value="NAD(P)-bd_dom_sf"/>
</dbReference>
<dbReference type="Proteomes" id="UP001570417">
    <property type="component" value="Unassembled WGS sequence"/>
</dbReference>
<comment type="similarity">
    <text evidence="1 7">Belongs to the glycosyl hydrolase 4 family.</text>
</comment>
<gene>
    <name evidence="9" type="ORF">AB4566_07420</name>
</gene>